<dbReference type="Gene3D" id="2.60.40.10">
    <property type="entry name" value="Immunoglobulins"/>
    <property type="match status" value="1"/>
</dbReference>
<dbReference type="SUPFAM" id="SSF57184">
    <property type="entry name" value="Growth factor receptor domain"/>
    <property type="match status" value="1"/>
</dbReference>
<evidence type="ECO:0000256" key="2">
    <source>
        <dbReference type="ARBA" id="ARBA00022525"/>
    </source>
</evidence>
<evidence type="ECO:0000259" key="8">
    <source>
        <dbReference type="PROSITE" id="PS51323"/>
    </source>
</evidence>
<keyword evidence="4" id="KW-1015">Disulfide bond</keyword>
<dbReference type="CDD" id="cd00104">
    <property type="entry name" value="KAZAL_FS"/>
    <property type="match status" value="1"/>
</dbReference>
<evidence type="ECO:0000256" key="3">
    <source>
        <dbReference type="ARBA" id="ARBA00022729"/>
    </source>
</evidence>
<organism evidence="10">
    <name type="scientific">Portunus trituberculatus</name>
    <name type="common">Swimming crab</name>
    <name type="synonym">Neptunus trituberculatus</name>
    <dbReference type="NCBI Taxonomy" id="210409"/>
    <lineage>
        <taxon>Eukaryota</taxon>
        <taxon>Metazoa</taxon>
        <taxon>Ecdysozoa</taxon>
        <taxon>Arthropoda</taxon>
        <taxon>Crustacea</taxon>
        <taxon>Multicrustacea</taxon>
        <taxon>Malacostraca</taxon>
        <taxon>Eumalacostraca</taxon>
        <taxon>Eucarida</taxon>
        <taxon>Decapoda</taxon>
        <taxon>Pleocyemata</taxon>
        <taxon>Brachyura</taxon>
        <taxon>Eubrachyura</taxon>
        <taxon>Portunoidea</taxon>
        <taxon>Portunidae</taxon>
        <taxon>Portuninae</taxon>
        <taxon>Portunus</taxon>
    </lineage>
</organism>
<dbReference type="PROSITE" id="PS50835">
    <property type="entry name" value="IG_LIKE"/>
    <property type="match status" value="1"/>
</dbReference>
<keyword evidence="3 6" id="KW-0732">Signal</keyword>
<dbReference type="EMBL" id="MG735729">
    <property type="protein sequence ID" value="QBA83590.1"/>
    <property type="molecule type" value="mRNA"/>
</dbReference>
<dbReference type="InterPro" id="IPR003599">
    <property type="entry name" value="Ig_sub"/>
</dbReference>
<dbReference type="PANTHER" id="PTHR14186">
    <property type="entry name" value="INSULIN-LIKE GROWTH FACTOR BINDING PROTEIN-RELATED"/>
    <property type="match status" value="1"/>
</dbReference>
<evidence type="ECO:0000256" key="1">
    <source>
        <dbReference type="ARBA" id="ARBA00004613"/>
    </source>
</evidence>
<dbReference type="InterPro" id="IPR013783">
    <property type="entry name" value="Ig-like_fold"/>
</dbReference>
<dbReference type="InterPro" id="IPR017891">
    <property type="entry name" value="Insulin_GF-bd_Cys-rich_CS"/>
</dbReference>
<dbReference type="Gene3D" id="4.10.40.20">
    <property type="match status" value="1"/>
</dbReference>
<evidence type="ECO:0000313" key="10">
    <source>
        <dbReference type="EMBL" id="QBA83590.1"/>
    </source>
</evidence>
<dbReference type="GO" id="GO:0005576">
    <property type="term" value="C:extracellular region"/>
    <property type="evidence" value="ECO:0007669"/>
    <property type="project" value="UniProtKB-SubCell"/>
</dbReference>
<dbReference type="InterPro" id="IPR007110">
    <property type="entry name" value="Ig-like_dom"/>
</dbReference>
<dbReference type="Gene3D" id="3.30.60.30">
    <property type="match status" value="1"/>
</dbReference>
<dbReference type="GO" id="GO:0001558">
    <property type="term" value="P:regulation of cell growth"/>
    <property type="evidence" value="ECO:0007669"/>
    <property type="project" value="InterPro"/>
</dbReference>
<dbReference type="PANTHER" id="PTHR14186:SF19">
    <property type="entry name" value="INSULIN-LIKE GROWTH FACTOR-BINDING PROTEIN 7"/>
    <property type="match status" value="1"/>
</dbReference>
<sequence length="255" mass="27011">MAGRFEVTVLIFTSLFLHFSLSQEAEVTCGECDKSTCPSVEGCPSGVVADPCGCCDVCARGLGELCDPPAAPHRFGSCGEYLTCAGRSDLRNSQETTCQCQERTPVCGTNKVTYSTLCDLLAQVTHNPGLEVAVRGPCLAAPLIRSRPEDKERPPGSILVLDCEALGHPTPSITWRLTTIDGTSTELPGDNPAFAVQVRGGPESNMITGWVQIMRISQSTIGVYSCVATNSEGQAQASATVSLLKKDDNDHTNAV</sequence>
<keyword evidence="2" id="KW-0964">Secreted</keyword>
<evidence type="ECO:0000256" key="4">
    <source>
        <dbReference type="ARBA" id="ARBA00023157"/>
    </source>
</evidence>
<feature type="domain" description="Ig-like" evidence="7">
    <location>
        <begin position="142"/>
        <end position="242"/>
    </location>
</feature>
<dbReference type="SUPFAM" id="SSF100895">
    <property type="entry name" value="Kazal-type serine protease inhibitors"/>
    <property type="match status" value="1"/>
</dbReference>
<dbReference type="SMART" id="SM00280">
    <property type="entry name" value="KAZAL"/>
    <property type="match status" value="1"/>
</dbReference>
<dbReference type="InterPro" id="IPR011390">
    <property type="entry name" value="IGFBP_rP_mac25"/>
</dbReference>
<dbReference type="InterPro" id="IPR003598">
    <property type="entry name" value="Ig_sub2"/>
</dbReference>
<reference evidence="10" key="1">
    <citation type="submission" date="2017-12" db="EMBL/GenBank/DDBJ databases">
        <authorList>
            <person name="Zheng H."/>
        </authorList>
    </citation>
    <scope>NUCLEOTIDE SEQUENCE</scope>
    <source>
        <tissue evidence="10">Muscle</tissue>
    </source>
</reference>
<feature type="chain" id="PRO_5028020554" evidence="6">
    <location>
        <begin position="23"/>
        <end position="255"/>
    </location>
</feature>
<dbReference type="InterPro" id="IPR000867">
    <property type="entry name" value="IGFBP-like"/>
</dbReference>
<keyword evidence="5" id="KW-0393">Immunoglobulin domain</keyword>
<proteinExistence type="evidence at transcript level"/>
<evidence type="ECO:0000259" key="9">
    <source>
        <dbReference type="PROSITE" id="PS51465"/>
    </source>
</evidence>
<accession>A0A7D0AL55</accession>
<evidence type="ECO:0000259" key="7">
    <source>
        <dbReference type="PROSITE" id="PS50835"/>
    </source>
</evidence>
<feature type="signal peptide" evidence="6">
    <location>
        <begin position="1"/>
        <end position="22"/>
    </location>
</feature>
<dbReference type="InterPro" id="IPR009030">
    <property type="entry name" value="Growth_fac_rcpt_cys_sf"/>
</dbReference>
<feature type="domain" description="Kazal-like" evidence="9">
    <location>
        <begin position="72"/>
        <end position="140"/>
    </location>
</feature>
<dbReference type="PROSITE" id="PS51323">
    <property type="entry name" value="IGFBP_N_2"/>
    <property type="match status" value="1"/>
</dbReference>
<dbReference type="Pfam" id="PF13927">
    <property type="entry name" value="Ig_3"/>
    <property type="match status" value="1"/>
</dbReference>
<dbReference type="OrthoDB" id="5985519at2759"/>
<feature type="domain" description="IGFBP N-terminal" evidence="8">
    <location>
        <begin position="25"/>
        <end position="101"/>
    </location>
</feature>
<dbReference type="PROSITE" id="PS00222">
    <property type="entry name" value="IGFBP_N_1"/>
    <property type="match status" value="1"/>
</dbReference>
<dbReference type="Pfam" id="PF07648">
    <property type="entry name" value="Kazal_2"/>
    <property type="match status" value="1"/>
</dbReference>
<gene>
    <name evidence="10" type="primary">IAGBP</name>
</gene>
<dbReference type="Pfam" id="PF00219">
    <property type="entry name" value="IGFBP"/>
    <property type="match status" value="1"/>
</dbReference>
<dbReference type="InterPro" id="IPR036179">
    <property type="entry name" value="Ig-like_dom_sf"/>
</dbReference>
<dbReference type="SUPFAM" id="SSF48726">
    <property type="entry name" value="Immunoglobulin"/>
    <property type="match status" value="1"/>
</dbReference>
<evidence type="ECO:0000256" key="6">
    <source>
        <dbReference type="SAM" id="SignalP"/>
    </source>
</evidence>
<dbReference type="InterPro" id="IPR002350">
    <property type="entry name" value="Kazal_dom"/>
</dbReference>
<protein>
    <submittedName>
        <fullName evidence="10">Insulin-like androgenic gland binding protein</fullName>
    </submittedName>
</protein>
<evidence type="ECO:0000256" key="5">
    <source>
        <dbReference type="ARBA" id="ARBA00023319"/>
    </source>
</evidence>
<name>A0A7D0AL55_PORTR</name>
<dbReference type="GO" id="GO:0009966">
    <property type="term" value="P:regulation of signal transduction"/>
    <property type="evidence" value="ECO:0007669"/>
    <property type="project" value="TreeGrafter"/>
</dbReference>
<dbReference type="AlphaFoldDB" id="A0A7D0AL55"/>
<dbReference type="GO" id="GO:0005520">
    <property type="term" value="F:insulin-like growth factor binding"/>
    <property type="evidence" value="ECO:0007669"/>
    <property type="project" value="InterPro"/>
</dbReference>
<dbReference type="InterPro" id="IPR036058">
    <property type="entry name" value="Kazal_dom_sf"/>
</dbReference>
<dbReference type="SMART" id="SM00408">
    <property type="entry name" value="IGc2"/>
    <property type="match status" value="1"/>
</dbReference>
<dbReference type="SMART" id="SM00121">
    <property type="entry name" value="IB"/>
    <property type="match status" value="1"/>
</dbReference>
<comment type="subcellular location">
    <subcellularLocation>
        <location evidence="1">Secreted</location>
    </subcellularLocation>
</comment>
<dbReference type="SMART" id="SM00409">
    <property type="entry name" value="IG"/>
    <property type="match status" value="1"/>
</dbReference>
<dbReference type="PROSITE" id="PS51465">
    <property type="entry name" value="KAZAL_2"/>
    <property type="match status" value="1"/>
</dbReference>